<keyword evidence="2" id="KW-0805">Transcription regulation</keyword>
<comment type="similarity">
    <text evidence="1">Belongs to the LysR transcriptional regulatory family.</text>
</comment>
<reference evidence="6 7" key="1">
    <citation type="journal article" date="2009" name="J. Bacteriol.">
        <title>Complete genome sequence of Lactobacillus johnsonii FI9785, a competitive exclusion agent against pathogens in poultry.</title>
        <authorList>
            <person name="Wegmann U."/>
            <person name="Overweg K."/>
            <person name="Horn N."/>
            <person name="Goesmann A."/>
            <person name="Narbad A."/>
            <person name="Gasson M.J."/>
            <person name="Shearman C."/>
        </authorList>
    </citation>
    <scope>NUCLEOTIDE SEQUENCE [LARGE SCALE GENOMIC DNA]</scope>
    <source>
        <strain evidence="6 7">FI9785</strain>
    </source>
</reference>
<dbReference type="Gene3D" id="3.40.190.290">
    <property type="match status" value="1"/>
</dbReference>
<feature type="domain" description="HTH lysR-type" evidence="5">
    <location>
        <begin position="1"/>
        <end position="59"/>
    </location>
</feature>
<dbReference type="InterPro" id="IPR005119">
    <property type="entry name" value="LysR_subst-bd"/>
</dbReference>
<protein>
    <recommendedName>
        <fullName evidence="5">HTH lysR-type domain-containing protein</fullName>
    </recommendedName>
</protein>
<evidence type="ECO:0000256" key="1">
    <source>
        <dbReference type="ARBA" id="ARBA00009437"/>
    </source>
</evidence>
<dbReference type="InterPro" id="IPR000847">
    <property type="entry name" value="LysR_HTH_N"/>
</dbReference>
<dbReference type="GO" id="GO:0003677">
    <property type="term" value="F:DNA binding"/>
    <property type="evidence" value="ECO:0007669"/>
    <property type="project" value="UniProtKB-KW"/>
</dbReference>
<dbReference type="InterPro" id="IPR036388">
    <property type="entry name" value="WH-like_DNA-bd_sf"/>
</dbReference>
<name>D0R4G1_LACJF</name>
<gene>
    <name evidence="6" type="ordered locus">FI9785_1110</name>
</gene>
<accession>D0R4G1</accession>
<organism evidence="6 7">
    <name type="scientific">Lactobacillus johnsonii (strain FI9785)</name>
    <dbReference type="NCBI Taxonomy" id="633699"/>
    <lineage>
        <taxon>Bacteria</taxon>
        <taxon>Bacillati</taxon>
        <taxon>Bacillota</taxon>
        <taxon>Bacilli</taxon>
        <taxon>Lactobacillales</taxon>
        <taxon>Lactobacillaceae</taxon>
        <taxon>Lactobacillus</taxon>
    </lineage>
</organism>
<dbReference type="CDD" id="cd05466">
    <property type="entry name" value="PBP2_LTTR_substrate"/>
    <property type="match status" value="1"/>
</dbReference>
<evidence type="ECO:0000256" key="3">
    <source>
        <dbReference type="ARBA" id="ARBA00023125"/>
    </source>
</evidence>
<dbReference type="KEGG" id="ljf:FI9785_1110"/>
<dbReference type="Proteomes" id="UP000002627">
    <property type="component" value="Chromosome"/>
</dbReference>
<dbReference type="Pfam" id="PF00126">
    <property type="entry name" value="HTH_1"/>
    <property type="match status" value="1"/>
</dbReference>
<evidence type="ECO:0000313" key="6">
    <source>
        <dbReference type="EMBL" id="CAX66974.1"/>
    </source>
</evidence>
<dbReference type="Gene3D" id="1.10.10.10">
    <property type="entry name" value="Winged helix-like DNA-binding domain superfamily/Winged helix DNA-binding domain"/>
    <property type="match status" value="1"/>
</dbReference>
<dbReference type="AlphaFoldDB" id="D0R4G1"/>
<evidence type="ECO:0000256" key="4">
    <source>
        <dbReference type="ARBA" id="ARBA00023163"/>
    </source>
</evidence>
<dbReference type="EMBL" id="FN298497">
    <property type="protein sequence ID" value="CAX66974.1"/>
    <property type="molecule type" value="Genomic_DNA"/>
</dbReference>
<sequence length="306" mass="35185">MNYQLLYQILSTINQSRTISQVANQLYLSQPYISQVISKSEKKYQVKLVNRSSLPIELTKAGKQLLEDLEKLINDQVILQQNLSPYRLDSNNNIRIALTPIWISNLVSPVLKELQQEFPKTNFEIRQIFTSNESKKMLETRSIDIFWGSMLHIDHFLSRPLYRLQACIIIPNNHPLYKSRVLELPFSQNIVTALNHSKMISLTKNSAFQSIIDHYFEDEKISLDKTMEVNSYIGAASLAIQGLGISIVFTDVLPYLDKTQEFNIVKIPKSALNLDVGISIHKDSSEKVKKVAERIYSIITRNQDKK</sequence>
<dbReference type="SUPFAM" id="SSF53850">
    <property type="entry name" value="Periplasmic binding protein-like II"/>
    <property type="match status" value="1"/>
</dbReference>
<evidence type="ECO:0000259" key="5">
    <source>
        <dbReference type="PROSITE" id="PS50931"/>
    </source>
</evidence>
<dbReference type="PROSITE" id="PS50931">
    <property type="entry name" value="HTH_LYSR"/>
    <property type="match status" value="1"/>
</dbReference>
<dbReference type="InterPro" id="IPR036390">
    <property type="entry name" value="WH_DNA-bd_sf"/>
</dbReference>
<dbReference type="RefSeq" id="WP_012846256.1">
    <property type="nucleotide sequence ID" value="NC_013504.1"/>
</dbReference>
<keyword evidence="4" id="KW-0804">Transcription</keyword>
<evidence type="ECO:0000313" key="7">
    <source>
        <dbReference type="Proteomes" id="UP000002627"/>
    </source>
</evidence>
<dbReference type="GO" id="GO:0005829">
    <property type="term" value="C:cytosol"/>
    <property type="evidence" value="ECO:0007669"/>
    <property type="project" value="TreeGrafter"/>
</dbReference>
<proteinExistence type="inferred from homology"/>
<dbReference type="Pfam" id="PF03466">
    <property type="entry name" value="LysR_substrate"/>
    <property type="match status" value="1"/>
</dbReference>
<keyword evidence="7" id="KW-1185">Reference proteome</keyword>
<dbReference type="SUPFAM" id="SSF46785">
    <property type="entry name" value="Winged helix' DNA-binding domain"/>
    <property type="match status" value="1"/>
</dbReference>
<dbReference type="InterPro" id="IPR050950">
    <property type="entry name" value="HTH-type_LysR_regulators"/>
</dbReference>
<dbReference type="GO" id="GO:0003700">
    <property type="term" value="F:DNA-binding transcription factor activity"/>
    <property type="evidence" value="ECO:0007669"/>
    <property type="project" value="InterPro"/>
</dbReference>
<dbReference type="HOGENOM" id="CLU_039613_6_2_9"/>
<dbReference type="PANTHER" id="PTHR30419">
    <property type="entry name" value="HTH-TYPE TRANSCRIPTIONAL REGULATOR YBHD"/>
    <property type="match status" value="1"/>
</dbReference>
<keyword evidence="3" id="KW-0238">DNA-binding</keyword>
<evidence type="ECO:0000256" key="2">
    <source>
        <dbReference type="ARBA" id="ARBA00023015"/>
    </source>
</evidence>